<evidence type="ECO:0000313" key="3">
    <source>
        <dbReference type="Proteomes" id="UP000698059"/>
    </source>
</evidence>
<dbReference type="InterPro" id="IPR034768">
    <property type="entry name" value="4FE4S_WBL"/>
</dbReference>
<sequence>MIDLRATSLTRPTSRLATREGVEWRLDAACRGWDHELQGDPWHPYSELPSAYDQARRICGDCPVSAPCLAEASAAESDGPGALRFGMYGGRTPAERAAS</sequence>
<evidence type="ECO:0000313" key="2">
    <source>
        <dbReference type="EMBL" id="MBM7480902.1"/>
    </source>
</evidence>
<evidence type="ECO:0000259" key="1">
    <source>
        <dbReference type="PROSITE" id="PS51674"/>
    </source>
</evidence>
<dbReference type="Proteomes" id="UP000698059">
    <property type="component" value="Unassembled WGS sequence"/>
</dbReference>
<protein>
    <submittedName>
        <fullName evidence="2">WhiB family redox-sensing transcriptional regulator</fullName>
    </submittedName>
</protein>
<dbReference type="Pfam" id="PF02467">
    <property type="entry name" value="Whib"/>
    <property type="match status" value="1"/>
</dbReference>
<reference evidence="2 3" key="1">
    <citation type="submission" date="2021-01" db="EMBL/GenBank/DDBJ databases">
        <title>Sequencing the genomes of 1000 actinobacteria strains.</title>
        <authorList>
            <person name="Klenk H.-P."/>
        </authorList>
    </citation>
    <scope>NUCLEOTIDE SEQUENCE [LARGE SCALE GENOMIC DNA]</scope>
    <source>
        <strain evidence="2 3">DSM 46000</strain>
    </source>
</reference>
<comment type="caution">
    <text evidence="2">The sequence shown here is derived from an EMBL/GenBank/DDBJ whole genome shotgun (WGS) entry which is preliminary data.</text>
</comment>
<proteinExistence type="predicted"/>
<feature type="domain" description="4Fe-4S Wbl-type" evidence="1">
    <location>
        <begin position="29"/>
        <end position="98"/>
    </location>
</feature>
<accession>A0ABS2LL07</accession>
<dbReference type="PROSITE" id="PS51674">
    <property type="entry name" value="4FE4S_WBL"/>
    <property type="match status" value="1"/>
</dbReference>
<dbReference type="EMBL" id="JAFBBO010000001">
    <property type="protein sequence ID" value="MBM7480902.1"/>
    <property type="molecule type" value="Genomic_DNA"/>
</dbReference>
<keyword evidence="3" id="KW-1185">Reference proteome</keyword>
<dbReference type="RefSeq" id="WP_205308593.1">
    <property type="nucleotide sequence ID" value="NZ_BAAAVF010000001.1"/>
</dbReference>
<name>A0ABS2LL07_9CELL</name>
<organism evidence="2 3">
    <name type="scientific">Oerskovia jenensis</name>
    <dbReference type="NCBI Taxonomy" id="162169"/>
    <lineage>
        <taxon>Bacteria</taxon>
        <taxon>Bacillati</taxon>
        <taxon>Actinomycetota</taxon>
        <taxon>Actinomycetes</taxon>
        <taxon>Micrococcales</taxon>
        <taxon>Cellulomonadaceae</taxon>
        <taxon>Oerskovia</taxon>
    </lineage>
</organism>
<gene>
    <name evidence="2" type="ORF">JOD49_003822</name>
</gene>